<evidence type="ECO:0000256" key="1">
    <source>
        <dbReference type="SAM" id="MobiDB-lite"/>
    </source>
</evidence>
<gene>
    <name evidence="3" type="ORF">H9L09_11700</name>
</gene>
<reference evidence="3 4" key="1">
    <citation type="submission" date="2020-08" db="EMBL/GenBank/DDBJ databases">
        <title>Genome sequence of Nocardioides mesophilus KACC 16243T.</title>
        <authorList>
            <person name="Hyun D.-W."/>
            <person name="Bae J.-W."/>
        </authorList>
    </citation>
    <scope>NUCLEOTIDE SEQUENCE [LARGE SCALE GENOMIC DNA]</scope>
    <source>
        <strain evidence="3 4">KACC 16243</strain>
    </source>
</reference>
<keyword evidence="2" id="KW-0472">Membrane</keyword>
<keyword evidence="2" id="KW-0812">Transmembrane</keyword>
<protein>
    <submittedName>
        <fullName evidence="3">Uncharacterized protein</fullName>
    </submittedName>
</protein>
<dbReference type="EMBL" id="CP060713">
    <property type="protein sequence ID" value="QNN51292.1"/>
    <property type="molecule type" value="Genomic_DNA"/>
</dbReference>
<evidence type="ECO:0000313" key="4">
    <source>
        <dbReference type="Proteomes" id="UP000515947"/>
    </source>
</evidence>
<proteinExistence type="predicted"/>
<sequence length="93" mass="9577">MPEHSPDPLRDLKDFGLGGTVLTPLEPAQVRRLGDRRRARRRGATAAIAAVAVVAALSPVLLLNNGASDTGSPADGVSTPASSPSSTPPTLRR</sequence>
<organism evidence="3 4">
    <name type="scientific">Nocardioides mesophilus</name>
    <dbReference type="NCBI Taxonomy" id="433659"/>
    <lineage>
        <taxon>Bacteria</taxon>
        <taxon>Bacillati</taxon>
        <taxon>Actinomycetota</taxon>
        <taxon>Actinomycetes</taxon>
        <taxon>Propionibacteriales</taxon>
        <taxon>Nocardioidaceae</taxon>
        <taxon>Nocardioides</taxon>
    </lineage>
</organism>
<keyword evidence="4" id="KW-1185">Reference proteome</keyword>
<feature type="transmembrane region" description="Helical" evidence="2">
    <location>
        <begin position="43"/>
        <end position="63"/>
    </location>
</feature>
<evidence type="ECO:0000313" key="3">
    <source>
        <dbReference type="EMBL" id="QNN51292.1"/>
    </source>
</evidence>
<evidence type="ECO:0000256" key="2">
    <source>
        <dbReference type="SAM" id="Phobius"/>
    </source>
</evidence>
<dbReference type="AlphaFoldDB" id="A0A7G9R6R7"/>
<name>A0A7G9R6R7_9ACTN</name>
<dbReference type="KEGG" id="nmes:H9L09_11700"/>
<feature type="compositionally biased region" description="Low complexity" evidence="1">
    <location>
        <begin position="78"/>
        <end position="93"/>
    </location>
</feature>
<dbReference type="RefSeq" id="WP_187577132.1">
    <property type="nucleotide sequence ID" value="NZ_CP060713.1"/>
</dbReference>
<feature type="region of interest" description="Disordered" evidence="1">
    <location>
        <begin position="63"/>
        <end position="93"/>
    </location>
</feature>
<keyword evidence="2" id="KW-1133">Transmembrane helix</keyword>
<dbReference type="Proteomes" id="UP000515947">
    <property type="component" value="Chromosome"/>
</dbReference>
<accession>A0A7G9R6R7</accession>